<dbReference type="STRING" id="1267564.SAMN05192561_1112"/>
<keyword evidence="3" id="KW-1185">Reference proteome</keyword>
<evidence type="ECO:0000313" key="2">
    <source>
        <dbReference type="EMBL" id="SEH59697.1"/>
    </source>
</evidence>
<name>A0A1H6JG06_9EURY</name>
<protein>
    <submittedName>
        <fullName evidence="2">Uncharacterized protein</fullName>
    </submittedName>
</protein>
<gene>
    <name evidence="2" type="ORF">SAMN05192561_1112</name>
</gene>
<sequence length="63" mass="6504">MIKLQNTAVLGTDSPDHPGSDPERSPSIDDRGDQVVAVRQPSPTTGVTGRTAGMSDGRTEIGA</sequence>
<feature type="compositionally biased region" description="Basic and acidic residues" evidence="1">
    <location>
        <begin position="14"/>
        <end position="33"/>
    </location>
</feature>
<dbReference type="RefSeq" id="WP_092817529.1">
    <property type="nucleotide sequence ID" value="NZ_FNWU01000011.1"/>
</dbReference>
<dbReference type="AlphaFoldDB" id="A0A1H6JG06"/>
<reference evidence="2 3" key="1">
    <citation type="submission" date="2016-10" db="EMBL/GenBank/DDBJ databases">
        <authorList>
            <person name="de Groot N.N."/>
        </authorList>
    </citation>
    <scope>NUCLEOTIDE SEQUENCE [LARGE SCALE GENOMIC DNA]</scope>
    <source>
        <strain evidence="2 3">IBRC-M10418</strain>
    </source>
</reference>
<organism evidence="2 3">
    <name type="scientific">Halopenitus malekzadehii</name>
    <dbReference type="NCBI Taxonomy" id="1267564"/>
    <lineage>
        <taxon>Archaea</taxon>
        <taxon>Methanobacteriati</taxon>
        <taxon>Methanobacteriota</taxon>
        <taxon>Stenosarchaea group</taxon>
        <taxon>Halobacteria</taxon>
        <taxon>Halobacteriales</taxon>
        <taxon>Haloferacaceae</taxon>
        <taxon>Halopenitus</taxon>
    </lineage>
</organism>
<evidence type="ECO:0000313" key="3">
    <source>
        <dbReference type="Proteomes" id="UP000199215"/>
    </source>
</evidence>
<dbReference type="Proteomes" id="UP000199215">
    <property type="component" value="Unassembled WGS sequence"/>
</dbReference>
<evidence type="ECO:0000256" key="1">
    <source>
        <dbReference type="SAM" id="MobiDB-lite"/>
    </source>
</evidence>
<proteinExistence type="predicted"/>
<feature type="region of interest" description="Disordered" evidence="1">
    <location>
        <begin position="1"/>
        <end position="63"/>
    </location>
</feature>
<dbReference type="EMBL" id="FNWU01000011">
    <property type="protein sequence ID" value="SEH59697.1"/>
    <property type="molecule type" value="Genomic_DNA"/>
</dbReference>
<accession>A0A1H6JG06</accession>